<comment type="caution">
    <text evidence="1">The sequence shown here is derived from an EMBL/GenBank/DDBJ whole genome shotgun (WGS) entry which is preliminary data.</text>
</comment>
<organism evidence="1 2">
    <name type="scientific">Sphaerodactylus townsendi</name>
    <dbReference type="NCBI Taxonomy" id="933632"/>
    <lineage>
        <taxon>Eukaryota</taxon>
        <taxon>Metazoa</taxon>
        <taxon>Chordata</taxon>
        <taxon>Craniata</taxon>
        <taxon>Vertebrata</taxon>
        <taxon>Euteleostomi</taxon>
        <taxon>Lepidosauria</taxon>
        <taxon>Squamata</taxon>
        <taxon>Bifurcata</taxon>
        <taxon>Gekkota</taxon>
        <taxon>Sphaerodactylidae</taxon>
        <taxon>Sphaerodactylus</taxon>
    </lineage>
</organism>
<evidence type="ECO:0000313" key="1">
    <source>
        <dbReference type="EMBL" id="KAH8007158.1"/>
    </source>
</evidence>
<reference evidence="1" key="1">
    <citation type="submission" date="2021-08" db="EMBL/GenBank/DDBJ databases">
        <title>The first chromosome-level gecko genome reveals the dynamic sex chromosomes of Neotropical dwarf geckos (Sphaerodactylidae: Sphaerodactylus).</title>
        <authorList>
            <person name="Pinto B.J."/>
            <person name="Keating S.E."/>
            <person name="Gamble T."/>
        </authorList>
    </citation>
    <scope>NUCLEOTIDE SEQUENCE</scope>
    <source>
        <strain evidence="1">TG3544</strain>
    </source>
</reference>
<dbReference type="EMBL" id="CM037619">
    <property type="protein sequence ID" value="KAH8007158.1"/>
    <property type="molecule type" value="Genomic_DNA"/>
</dbReference>
<keyword evidence="2" id="KW-1185">Reference proteome</keyword>
<name>A0ACB8FNW3_9SAUR</name>
<accession>A0ACB8FNW3</accession>
<dbReference type="Proteomes" id="UP000827872">
    <property type="component" value="Linkage Group LG06"/>
</dbReference>
<proteinExistence type="predicted"/>
<evidence type="ECO:0000313" key="2">
    <source>
        <dbReference type="Proteomes" id="UP000827872"/>
    </source>
</evidence>
<sequence>MMFGDKEEDFTYSDKLVEKMEKNKERTYQWLHTQVWDYEGPSPKNEKCKHFLPEIDPEVLKGGRVQLVTSPVRREDTDLELVSVTSGSTLTQNREKNNQPHRHSTGSPTLRSHPEHTDTHW</sequence>
<gene>
    <name evidence="1" type="primary">LRRIQ1</name>
    <name evidence="1" type="ORF">K3G42_017761</name>
</gene>
<protein>
    <submittedName>
        <fullName evidence="1">Leucine-rich repeat and IQ domain-containing protein 1</fullName>
    </submittedName>
</protein>